<name>A0A9J6ZDV6_9BACL</name>
<gene>
    <name evidence="1" type="ORF">NAG76_21360</name>
</gene>
<sequence>MYNENNEMKKVNFGNLPVNWDEEEFAEELTVDDHEDQKALDVNQNRTSVIVHRANKKS</sequence>
<evidence type="ECO:0000313" key="2">
    <source>
        <dbReference type="Proteomes" id="UP001056756"/>
    </source>
</evidence>
<evidence type="ECO:0000313" key="1">
    <source>
        <dbReference type="EMBL" id="URN94338.1"/>
    </source>
</evidence>
<accession>A0A9J6ZDV6</accession>
<protein>
    <submittedName>
        <fullName evidence="1">Uncharacterized protein</fullName>
    </submittedName>
</protein>
<organism evidence="1 2">
    <name type="scientific">Candidatus Pristimantibacillus lignocellulolyticus</name>
    <dbReference type="NCBI Taxonomy" id="2994561"/>
    <lineage>
        <taxon>Bacteria</taxon>
        <taxon>Bacillati</taxon>
        <taxon>Bacillota</taxon>
        <taxon>Bacilli</taxon>
        <taxon>Bacillales</taxon>
        <taxon>Paenibacillaceae</taxon>
        <taxon>Candidatus Pristimantibacillus</taxon>
    </lineage>
</organism>
<dbReference type="Proteomes" id="UP001056756">
    <property type="component" value="Chromosome"/>
</dbReference>
<reference evidence="1" key="1">
    <citation type="submission" date="2022-05" db="EMBL/GenBank/DDBJ databases">
        <title>Novel bacterial taxa in a minimal lignocellulolytic consortium and its capacity to transform plastics disclosed by genome-resolved metagenomics.</title>
        <authorList>
            <person name="Rodriguez C.A.D."/>
            <person name="Diaz-Garcia L."/>
            <person name="Herrera K."/>
            <person name="Tarazona N.A."/>
            <person name="Sproer C."/>
            <person name="Overmann J."/>
            <person name="Jimenez D.J."/>
        </authorList>
    </citation>
    <scope>NUCLEOTIDE SEQUENCE</scope>
    <source>
        <strain evidence="1">MAG5</strain>
    </source>
</reference>
<dbReference type="AlphaFoldDB" id="A0A9J6ZDV6"/>
<dbReference type="KEGG" id="plig:NAG76_21360"/>
<proteinExistence type="predicted"/>
<dbReference type="EMBL" id="CP097899">
    <property type="protein sequence ID" value="URN94338.1"/>
    <property type="molecule type" value="Genomic_DNA"/>
</dbReference>